<dbReference type="SMART" id="SM00832">
    <property type="entry name" value="C8"/>
    <property type="match status" value="1"/>
</dbReference>
<keyword evidence="1" id="KW-1015">Disulfide bond</keyword>
<name>A0A6A5FDM0_PERFL</name>
<dbReference type="InterPro" id="IPR050780">
    <property type="entry name" value="Mucin_vWF_Thrombospondin_sf"/>
</dbReference>
<proteinExistence type="predicted"/>
<dbReference type="EMBL" id="VHII01000007">
    <property type="protein sequence ID" value="KAF1387774.1"/>
    <property type="molecule type" value="Genomic_DNA"/>
</dbReference>
<evidence type="ECO:0000256" key="2">
    <source>
        <dbReference type="ARBA" id="ARBA00023180"/>
    </source>
</evidence>
<dbReference type="InterPro" id="IPR014853">
    <property type="entry name" value="VWF/SSPO/ZAN-like_Cys-rich_dom"/>
</dbReference>
<accession>A0A6A5FDM0</accession>
<dbReference type="CDD" id="cd19941">
    <property type="entry name" value="TIL"/>
    <property type="match status" value="1"/>
</dbReference>
<feature type="domain" description="VWFD" evidence="3">
    <location>
        <begin position="1"/>
        <end position="98"/>
    </location>
</feature>
<dbReference type="PANTHER" id="PTHR11339">
    <property type="entry name" value="EXTRACELLULAR MATRIX GLYCOPROTEIN RELATED"/>
    <property type="match status" value="1"/>
</dbReference>
<gene>
    <name evidence="4" type="ORF">PFLUV_G00083440</name>
</gene>
<evidence type="ECO:0000313" key="4">
    <source>
        <dbReference type="EMBL" id="KAF1387774.1"/>
    </source>
</evidence>
<sequence length="286" mass="31477">MTYIPANLLRGKIQVSYKEGKALLTTDFGMQVVFNGTSTVLVTLDPHYKGKVYGLCGNFNGDPQDEYPVTTPGSPPIKTSMELAQAYWLFDEDHNCCTGCKQGCFCNPGFISSQIGCVRPHQCGCTDSRGKYHSLHSTFWTPDNCGQVCICGSSAAQPSAPEEWSAGSYSTSGLDLTLSIYGLEVVVRKDDPRKVLVDGLYKPLPYSHLTGHVNAYRRPSSRIIHTDVGLQLIIHNTDFCSYDGHYSALCNSIASYAAACQAAQLPVRQWRRDTFCGKLRRTQSAF</sequence>
<evidence type="ECO:0000259" key="3">
    <source>
        <dbReference type="PROSITE" id="PS51233"/>
    </source>
</evidence>
<reference evidence="4 5" key="1">
    <citation type="submission" date="2019-06" db="EMBL/GenBank/DDBJ databases">
        <title>A chromosome-scale genome assembly of the European perch, Perca fluviatilis.</title>
        <authorList>
            <person name="Roques C."/>
            <person name="Zahm M."/>
            <person name="Cabau C."/>
            <person name="Klopp C."/>
            <person name="Bouchez O."/>
            <person name="Donnadieu C."/>
            <person name="Kuhl H."/>
            <person name="Gislard M."/>
            <person name="Guendouz S."/>
            <person name="Journot L."/>
            <person name="Haffray P."/>
            <person name="Bestin A."/>
            <person name="Morvezen R."/>
            <person name="Feron R."/>
            <person name="Wen M."/>
            <person name="Jouanno E."/>
            <person name="Herpin A."/>
            <person name="Schartl M."/>
            <person name="Postlethwait J."/>
            <person name="Schaerlinger B."/>
            <person name="Chardard D."/>
            <person name="Lecocq T."/>
            <person name="Poncet C."/>
            <person name="Jaffrelo L."/>
            <person name="Lampietro C."/>
            <person name="Guiguen Y."/>
        </authorList>
    </citation>
    <scope>NUCLEOTIDE SEQUENCE [LARGE SCALE GENOMIC DNA]</scope>
    <source>
        <tissue evidence="4">Blood</tissue>
    </source>
</reference>
<keyword evidence="5" id="KW-1185">Reference proteome</keyword>
<dbReference type="AlphaFoldDB" id="A0A6A5FDM0"/>
<comment type="caution">
    <text evidence="4">The sequence shown here is derived from an EMBL/GenBank/DDBJ whole genome shotgun (WGS) entry which is preliminary data.</text>
</comment>
<dbReference type="GO" id="GO:0005615">
    <property type="term" value="C:extracellular space"/>
    <property type="evidence" value="ECO:0007669"/>
    <property type="project" value="TreeGrafter"/>
</dbReference>
<dbReference type="Pfam" id="PF00094">
    <property type="entry name" value="VWD"/>
    <property type="match status" value="1"/>
</dbReference>
<dbReference type="PROSITE" id="PS51233">
    <property type="entry name" value="VWFD"/>
    <property type="match status" value="1"/>
</dbReference>
<organism evidence="4 5">
    <name type="scientific">Perca fluviatilis</name>
    <name type="common">European perch</name>
    <dbReference type="NCBI Taxonomy" id="8168"/>
    <lineage>
        <taxon>Eukaryota</taxon>
        <taxon>Metazoa</taxon>
        <taxon>Chordata</taxon>
        <taxon>Craniata</taxon>
        <taxon>Vertebrata</taxon>
        <taxon>Euteleostomi</taxon>
        <taxon>Actinopterygii</taxon>
        <taxon>Neopterygii</taxon>
        <taxon>Teleostei</taxon>
        <taxon>Neoteleostei</taxon>
        <taxon>Acanthomorphata</taxon>
        <taxon>Eupercaria</taxon>
        <taxon>Perciformes</taxon>
        <taxon>Percoidei</taxon>
        <taxon>Percidae</taxon>
        <taxon>Percinae</taxon>
        <taxon>Perca</taxon>
    </lineage>
</organism>
<evidence type="ECO:0000256" key="1">
    <source>
        <dbReference type="ARBA" id="ARBA00023157"/>
    </source>
</evidence>
<keyword evidence="2" id="KW-0325">Glycoprotein</keyword>
<protein>
    <recommendedName>
        <fullName evidence="3">VWFD domain-containing protein</fullName>
    </recommendedName>
</protein>
<dbReference type="Proteomes" id="UP000465112">
    <property type="component" value="Chromosome 7"/>
</dbReference>
<dbReference type="PANTHER" id="PTHR11339:SF373">
    <property type="entry name" value="VWFD DOMAIN-CONTAINING PROTEIN"/>
    <property type="match status" value="1"/>
</dbReference>
<dbReference type="InterPro" id="IPR001846">
    <property type="entry name" value="VWF_type-D"/>
</dbReference>
<dbReference type="GO" id="GO:0031012">
    <property type="term" value="C:extracellular matrix"/>
    <property type="evidence" value="ECO:0007669"/>
    <property type="project" value="TreeGrafter"/>
</dbReference>
<evidence type="ECO:0000313" key="5">
    <source>
        <dbReference type="Proteomes" id="UP000465112"/>
    </source>
</evidence>
<dbReference type="Pfam" id="PF08742">
    <property type="entry name" value="C8"/>
    <property type="match status" value="1"/>
</dbReference>